<evidence type="ECO:0000313" key="3">
    <source>
        <dbReference type="EMBL" id="MFC3226549.1"/>
    </source>
</evidence>
<name>A0ABV7KW54_9PROT</name>
<dbReference type="RefSeq" id="WP_379898580.1">
    <property type="nucleotide sequence ID" value="NZ_JBHRTR010000014.1"/>
</dbReference>
<reference evidence="4" key="1">
    <citation type="journal article" date="2019" name="Int. J. Syst. Evol. Microbiol.">
        <title>The Global Catalogue of Microorganisms (GCM) 10K type strain sequencing project: providing services to taxonomists for standard genome sequencing and annotation.</title>
        <authorList>
            <consortium name="The Broad Institute Genomics Platform"/>
            <consortium name="The Broad Institute Genome Sequencing Center for Infectious Disease"/>
            <person name="Wu L."/>
            <person name="Ma J."/>
        </authorList>
    </citation>
    <scope>NUCLEOTIDE SEQUENCE [LARGE SCALE GENOMIC DNA]</scope>
    <source>
        <strain evidence="4">KCTC 42964</strain>
    </source>
</reference>
<comment type="caution">
    <text evidence="3">The sequence shown here is derived from an EMBL/GenBank/DDBJ whole genome shotgun (WGS) entry which is preliminary data.</text>
</comment>
<gene>
    <name evidence="3" type="ORF">ACFOGJ_04865</name>
</gene>
<dbReference type="PRINTS" id="PR00081">
    <property type="entry name" value="GDHRDH"/>
</dbReference>
<dbReference type="Proteomes" id="UP001595528">
    <property type="component" value="Unassembled WGS sequence"/>
</dbReference>
<dbReference type="Gene3D" id="3.40.50.720">
    <property type="entry name" value="NAD(P)-binding Rossmann-like Domain"/>
    <property type="match status" value="1"/>
</dbReference>
<dbReference type="PRINTS" id="PR00080">
    <property type="entry name" value="SDRFAMILY"/>
</dbReference>
<dbReference type="PANTHER" id="PTHR42879:SF2">
    <property type="entry name" value="3-OXOACYL-[ACYL-CARRIER-PROTEIN] REDUCTASE FABG"/>
    <property type="match status" value="1"/>
</dbReference>
<dbReference type="PROSITE" id="PS00061">
    <property type="entry name" value="ADH_SHORT"/>
    <property type="match status" value="1"/>
</dbReference>
<keyword evidence="4" id="KW-1185">Reference proteome</keyword>
<comment type="similarity">
    <text evidence="1 2">Belongs to the short-chain dehydrogenases/reductases (SDR) family.</text>
</comment>
<proteinExistence type="inferred from homology"/>
<dbReference type="InterPro" id="IPR036291">
    <property type="entry name" value="NAD(P)-bd_dom_sf"/>
</dbReference>
<dbReference type="InterPro" id="IPR002347">
    <property type="entry name" value="SDR_fam"/>
</dbReference>
<protein>
    <submittedName>
        <fullName evidence="3">SDR family NAD(P)-dependent oxidoreductase</fullName>
    </submittedName>
</protein>
<evidence type="ECO:0000256" key="2">
    <source>
        <dbReference type="RuleBase" id="RU000363"/>
    </source>
</evidence>
<sequence length="281" mass="29868">MRPEIAQGKAEQRTADEVPGRIPEGCRALVTGSTGGLGLAIAEGLARAGASVMLHGLDDGEKVEPLRHRLAEAAGTEIAYHCADLSSQAGVDGLVDNACRRLGGIDILVNNAVVRHFAPIVDFPGESWETSLAVNLSAPFYAIRRLLPSMRQSNYGRIFNITSVYGLRGTTDRVGYVATKSGLLGLTRAVALENLDRDVTCHCICPGSVLTPGTEDRVTRIMTEQNADREQAERIFLEGKQPGGSFVPPQSVSALLVFLCGPVARDMTGAMLPVEGGWLAS</sequence>
<dbReference type="SUPFAM" id="SSF51735">
    <property type="entry name" value="NAD(P)-binding Rossmann-fold domains"/>
    <property type="match status" value="1"/>
</dbReference>
<organism evidence="3 4">
    <name type="scientific">Marinibaculum pumilum</name>
    <dbReference type="NCBI Taxonomy" id="1766165"/>
    <lineage>
        <taxon>Bacteria</taxon>
        <taxon>Pseudomonadati</taxon>
        <taxon>Pseudomonadota</taxon>
        <taxon>Alphaproteobacteria</taxon>
        <taxon>Rhodospirillales</taxon>
        <taxon>Rhodospirillaceae</taxon>
        <taxon>Marinibaculum</taxon>
    </lineage>
</organism>
<dbReference type="Pfam" id="PF00106">
    <property type="entry name" value="adh_short"/>
    <property type="match status" value="1"/>
</dbReference>
<dbReference type="EMBL" id="JBHRTR010000014">
    <property type="protein sequence ID" value="MFC3226549.1"/>
    <property type="molecule type" value="Genomic_DNA"/>
</dbReference>
<dbReference type="PANTHER" id="PTHR42879">
    <property type="entry name" value="3-OXOACYL-(ACYL-CARRIER-PROTEIN) REDUCTASE"/>
    <property type="match status" value="1"/>
</dbReference>
<evidence type="ECO:0000313" key="4">
    <source>
        <dbReference type="Proteomes" id="UP001595528"/>
    </source>
</evidence>
<evidence type="ECO:0000256" key="1">
    <source>
        <dbReference type="ARBA" id="ARBA00006484"/>
    </source>
</evidence>
<dbReference type="InterPro" id="IPR020904">
    <property type="entry name" value="Sc_DH/Rdtase_CS"/>
</dbReference>
<accession>A0ABV7KW54</accession>
<dbReference type="InterPro" id="IPR050259">
    <property type="entry name" value="SDR"/>
</dbReference>